<reference evidence="2 3" key="1">
    <citation type="submission" date="2017-03" db="EMBL/GenBank/DDBJ databases">
        <title>Genomes of endolithic fungi from Antarctica.</title>
        <authorList>
            <person name="Coleine C."/>
            <person name="Masonjones S."/>
            <person name="Stajich J.E."/>
        </authorList>
    </citation>
    <scope>NUCLEOTIDE SEQUENCE [LARGE SCALE GENOMIC DNA]</scope>
    <source>
        <strain evidence="2 3">CCFEE 5184</strain>
    </source>
</reference>
<organism evidence="2 3">
    <name type="scientific">Friedmanniomyces simplex</name>
    <dbReference type="NCBI Taxonomy" id="329884"/>
    <lineage>
        <taxon>Eukaryota</taxon>
        <taxon>Fungi</taxon>
        <taxon>Dikarya</taxon>
        <taxon>Ascomycota</taxon>
        <taxon>Pezizomycotina</taxon>
        <taxon>Dothideomycetes</taxon>
        <taxon>Dothideomycetidae</taxon>
        <taxon>Mycosphaerellales</taxon>
        <taxon>Teratosphaeriaceae</taxon>
        <taxon>Friedmanniomyces</taxon>
    </lineage>
</organism>
<accession>A0A4U0XH94</accession>
<keyword evidence="3" id="KW-1185">Reference proteome</keyword>
<sequence>MEKQNGAAVLGDEKLKELKHLVDSLGLGRTALAQSIKPVSRDSVTKATPNNDGVPAVVKQNTATQVQSPKPAMKKDSITPPTCDQHQANITGVTARAAADSTPPPHASAAKKRKAAAATKDVEEEEEEEEGLRDQLVEIELKERRTEVRKKLRELGRKGRGFGGVVDG</sequence>
<feature type="compositionally biased region" description="Polar residues" evidence="1">
    <location>
        <begin position="79"/>
        <end position="92"/>
    </location>
</feature>
<feature type="region of interest" description="Disordered" evidence="1">
    <location>
        <begin position="36"/>
        <end position="135"/>
    </location>
</feature>
<comment type="caution">
    <text evidence="2">The sequence shown here is derived from an EMBL/GenBank/DDBJ whole genome shotgun (WGS) entry which is preliminary data.</text>
</comment>
<gene>
    <name evidence="2" type="ORF">B0A55_05027</name>
</gene>
<evidence type="ECO:0000313" key="3">
    <source>
        <dbReference type="Proteomes" id="UP000309340"/>
    </source>
</evidence>
<evidence type="ECO:0000256" key="1">
    <source>
        <dbReference type="SAM" id="MobiDB-lite"/>
    </source>
</evidence>
<evidence type="ECO:0000313" key="2">
    <source>
        <dbReference type="EMBL" id="TKA74868.1"/>
    </source>
</evidence>
<dbReference type="AlphaFoldDB" id="A0A4U0XH94"/>
<feature type="compositionally biased region" description="Acidic residues" evidence="1">
    <location>
        <begin position="122"/>
        <end position="131"/>
    </location>
</feature>
<proteinExistence type="predicted"/>
<name>A0A4U0XH94_9PEZI</name>
<protein>
    <submittedName>
        <fullName evidence="2">Uncharacterized protein</fullName>
    </submittedName>
</protein>
<dbReference type="EMBL" id="NAJQ01000210">
    <property type="protein sequence ID" value="TKA74868.1"/>
    <property type="molecule type" value="Genomic_DNA"/>
</dbReference>
<feature type="compositionally biased region" description="Polar residues" evidence="1">
    <location>
        <begin position="59"/>
        <end position="68"/>
    </location>
</feature>
<dbReference type="Proteomes" id="UP000309340">
    <property type="component" value="Unassembled WGS sequence"/>
</dbReference>